<protein>
    <recommendedName>
        <fullName evidence="8">AlgX/AlgJ SGNH hydrolase-like domain-containing protein</fullName>
    </recommendedName>
</protein>
<comment type="subcellular location">
    <subcellularLocation>
        <location evidence="1">Periplasm</location>
    </subcellularLocation>
</comment>
<feature type="transmembrane region" description="Helical" evidence="7">
    <location>
        <begin position="7"/>
        <end position="29"/>
    </location>
</feature>
<evidence type="ECO:0000256" key="1">
    <source>
        <dbReference type="ARBA" id="ARBA00004418"/>
    </source>
</evidence>
<evidence type="ECO:0000256" key="4">
    <source>
        <dbReference type="ARBA" id="ARBA00022729"/>
    </source>
</evidence>
<dbReference type="EMBL" id="JACRSP010000002">
    <property type="protein sequence ID" value="MBC8536105.1"/>
    <property type="molecule type" value="Genomic_DNA"/>
</dbReference>
<keyword evidence="7" id="KW-0812">Transmembrane</keyword>
<dbReference type="InterPro" id="IPR031811">
    <property type="entry name" value="ALGX/ALGJ_SGNH-like"/>
</dbReference>
<evidence type="ECO:0000256" key="5">
    <source>
        <dbReference type="ARBA" id="ARBA00022764"/>
    </source>
</evidence>
<evidence type="ECO:0000256" key="6">
    <source>
        <dbReference type="ARBA" id="ARBA00022841"/>
    </source>
</evidence>
<evidence type="ECO:0000256" key="3">
    <source>
        <dbReference type="ARBA" id="ARBA00022679"/>
    </source>
</evidence>
<comment type="pathway">
    <text evidence="2">Glycan biosynthesis; alginate biosynthesis.</text>
</comment>
<accession>A0A926HUM6</accession>
<name>A0A926HUM6_9FIRM</name>
<keyword evidence="4" id="KW-0732">Signal</keyword>
<dbReference type="AlphaFoldDB" id="A0A926HUM6"/>
<evidence type="ECO:0000313" key="10">
    <source>
        <dbReference type="Proteomes" id="UP000620366"/>
    </source>
</evidence>
<keyword evidence="5" id="KW-0574">Periplasm</keyword>
<keyword evidence="6" id="KW-0016">Alginate biosynthesis</keyword>
<keyword evidence="7" id="KW-1133">Transmembrane helix</keyword>
<evidence type="ECO:0000256" key="7">
    <source>
        <dbReference type="SAM" id="Phobius"/>
    </source>
</evidence>
<keyword evidence="7" id="KW-0472">Membrane</keyword>
<evidence type="ECO:0000313" key="9">
    <source>
        <dbReference type="EMBL" id="MBC8536105.1"/>
    </source>
</evidence>
<dbReference type="Proteomes" id="UP000620366">
    <property type="component" value="Unassembled WGS sequence"/>
</dbReference>
<keyword evidence="10" id="KW-1185">Reference proteome</keyword>
<comment type="caution">
    <text evidence="9">The sequence shown here is derived from an EMBL/GenBank/DDBJ whole genome shotgun (WGS) entry which is preliminary data.</text>
</comment>
<reference evidence="9" key="1">
    <citation type="submission" date="2020-08" db="EMBL/GenBank/DDBJ databases">
        <title>Genome public.</title>
        <authorList>
            <person name="Liu C."/>
            <person name="Sun Q."/>
        </authorList>
    </citation>
    <scope>NUCLEOTIDE SEQUENCE</scope>
    <source>
        <strain evidence="9">BX7</strain>
    </source>
</reference>
<proteinExistence type="predicted"/>
<gene>
    <name evidence="9" type="ORF">H8695_05295</name>
</gene>
<keyword evidence="3" id="KW-0808">Transferase</keyword>
<feature type="domain" description="AlgX/AlgJ SGNH hydrolase-like" evidence="8">
    <location>
        <begin position="98"/>
        <end position="242"/>
    </location>
</feature>
<organism evidence="9 10">
    <name type="scientific">Feifania hominis</name>
    <dbReference type="NCBI Taxonomy" id="2763660"/>
    <lineage>
        <taxon>Bacteria</taxon>
        <taxon>Bacillati</taxon>
        <taxon>Bacillota</taxon>
        <taxon>Clostridia</taxon>
        <taxon>Eubacteriales</taxon>
        <taxon>Feifaniaceae</taxon>
        <taxon>Feifania</taxon>
    </lineage>
</organism>
<evidence type="ECO:0000256" key="2">
    <source>
        <dbReference type="ARBA" id="ARBA00005182"/>
    </source>
</evidence>
<dbReference type="Pfam" id="PF16822">
    <property type="entry name" value="ALGX"/>
    <property type="match status" value="1"/>
</dbReference>
<evidence type="ECO:0000259" key="8">
    <source>
        <dbReference type="Pfam" id="PF16822"/>
    </source>
</evidence>
<sequence length="380" mass="43361">MNHKIPLERIIMAVALGAMLLFGIVFHVLTPDATFSPEENRNLQQLPKFTLRRLYDGDFAEDFESYLADQFPSRDFFIGVKADLQRLSMKTDNNGVYFGREGFLFESLKEPDQGIIEKNIEGLNLLAATTGKKVAFIPVPSAAQMLPQLQPPFAPQYDQSITLETIRQKLSDDVKLGDLFGELSDGARQYYYRTDHHWNEQGAYVGYVKLCELLGIEPFGREDFTFELVSEEFRGTLYSTSGYKHVEPDSIVLNVKTDNPEIPMTVVDDGTERDSLFWRERLEEKDQYTVYEGGNHALVVTHNEQGNGRKLLLIKDSYAHVLLPYLAANYSEVHMMDLRYYATGVYDYIEDNGIDDIAALYSMKTFGELVLNPLHMVPKD</sequence>
<dbReference type="RefSeq" id="WP_249299857.1">
    <property type="nucleotide sequence ID" value="NZ_JACRSP010000002.1"/>
</dbReference>